<dbReference type="Proteomes" id="UP000034307">
    <property type="component" value="Unassembled WGS sequence"/>
</dbReference>
<evidence type="ECO:0008006" key="3">
    <source>
        <dbReference type="Google" id="ProtNLM"/>
    </source>
</evidence>
<accession>A0A0G1RJD4</accession>
<dbReference type="EMBL" id="LCNO01000021">
    <property type="protein sequence ID" value="KKU57251.1"/>
    <property type="molecule type" value="Genomic_DNA"/>
</dbReference>
<comment type="caution">
    <text evidence="1">The sequence shown here is derived from an EMBL/GenBank/DDBJ whole genome shotgun (WGS) entry which is preliminary data.</text>
</comment>
<dbReference type="SUPFAM" id="SSF63411">
    <property type="entry name" value="LuxS/MPP-like metallohydrolase"/>
    <property type="match status" value="1"/>
</dbReference>
<dbReference type="GO" id="GO:0046872">
    <property type="term" value="F:metal ion binding"/>
    <property type="evidence" value="ECO:0007669"/>
    <property type="project" value="InterPro"/>
</dbReference>
<reference evidence="1 2" key="1">
    <citation type="journal article" date="2015" name="Nature">
        <title>rRNA introns, odd ribosomes, and small enigmatic genomes across a large radiation of phyla.</title>
        <authorList>
            <person name="Brown C.T."/>
            <person name="Hug L.A."/>
            <person name="Thomas B.C."/>
            <person name="Sharon I."/>
            <person name="Castelle C.J."/>
            <person name="Singh A."/>
            <person name="Wilkins M.J."/>
            <person name="Williams K.H."/>
            <person name="Banfield J.F."/>
        </authorList>
    </citation>
    <scope>NUCLEOTIDE SEQUENCE [LARGE SCALE GENOMIC DNA]</scope>
</reference>
<protein>
    <recommendedName>
        <fullName evidence="3">Peptidase M16 domain protein</fullName>
    </recommendedName>
</protein>
<name>A0A0G1RJD4_9BACT</name>
<feature type="non-terminal residue" evidence="1">
    <location>
        <position position="1"/>
    </location>
</feature>
<organism evidence="1 2">
    <name type="scientific">Candidatus Amesbacteria bacterium GW2011_GWA2_47_11b</name>
    <dbReference type="NCBI Taxonomy" id="1618358"/>
    <lineage>
        <taxon>Bacteria</taxon>
        <taxon>Candidatus Amesiibacteriota</taxon>
    </lineage>
</organism>
<evidence type="ECO:0000313" key="1">
    <source>
        <dbReference type="EMBL" id="KKU57251.1"/>
    </source>
</evidence>
<dbReference type="Gene3D" id="3.30.830.10">
    <property type="entry name" value="Metalloenzyme, LuxS/M16 peptidase-like"/>
    <property type="match status" value="1"/>
</dbReference>
<dbReference type="AlphaFoldDB" id="A0A0G1RJD4"/>
<sequence>AKQALDRPEEMMDYDTIISRLMGVTAEQVQAVARDLFRTEKLNLAVVGPIEKKREEALLKLLKI</sequence>
<proteinExistence type="predicted"/>
<dbReference type="STRING" id="1618358.UX80_C0021G0001"/>
<dbReference type="InterPro" id="IPR011249">
    <property type="entry name" value="Metalloenz_LuxS/M16"/>
</dbReference>
<gene>
    <name evidence="1" type="ORF">UX80_C0021G0001</name>
</gene>
<evidence type="ECO:0000313" key="2">
    <source>
        <dbReference type="Proteomes" id="UP000034307"/>
    </source>
</evidence>